<dbReference type="EMBL" id="JACCBM010000001">
    <property type="protein sequence ID" value="NYD69476.1"/>
    <property type="molecule type" value="Genomic_DNA"/>
</dbReference>
<dbReference type="AlphaFoldDB" id="A0A852SAT8"/>
<proteinExistence type="predicted"/>
<protein>
    <submittedName>
        <fullName evidence="1">Uncharacterized protein</fullName>
    </submittedName>
</protein>
<gene>
    <name evidence="1" type="ORF">BJ984_000634</name>
</gene>
<evidence type="ECO:0000313" key="2">
    <source>
        <dbReference type="Proteomes" id="UP000549913"/>
    </source>
</evidence>
<organism evidence="1 2">
    <name type="scientific">Herbiconiux flava</name>
    <dbReference type="NCBI Taxonomy" id="881268"/>
    <lineage>
        <taxon>Bacteria</taxon>
        <taxon>Bacillati</taxon>
        <taxon>Actinomycetota</taxon>
        <taxon>Actinomycetes</taxon>
        <taxon>Micrococcales</taxon>
        <taxon>Microbacteriaceae</taxon>
        <taxon>Herbiconiux</taxon>
    </lineage>
</organism>
<keyword evidence="2" id="KW-1185">Reference proteome</keyword>
<evidence type="ECO:0000313" key="1">
    <source>
        <dbReference type="EMBL" id="NYD69476.1"/>
    </source>
</evidence>
<dbReference type="RefSeq" id="WP_179546800.1">
    <property type="nucleotide sequence ID" value="NZ_BSEW01000001.1"/>
</dbReference>
<comment type="caution">
    <text evidence="1">The sequence shown here is derived from an EMBL/GenBank/DDBJ whole genome shotgun (WGS) entry which is preliminary data.</text>
</comment>
<name>A0A852SAT8_9MICO</name>
<dbReference type="Proteomes" id="UP000549913">
    <property type="component" value="Unassembled WGS sequence"/>
</dbReference>
<sequence>MTFFFMLLVLAAVAVVASVITVLRDGYRRAPVRAGRATAPALGPNEKWTAV</sequence>
<accession>A0A852SAT8</accession>
<reference evidence="1 2" key="1">
    <citation type="submission" date="2020-07" db="EMBL/GenBank/DDBJ databases">
        <title>Sequencing the genomes of 1000 actinobacteria strains.</title>
        <authorList>
            <person name="Klenk H.-P."/>
        </authorList>
    </citation>
    <scope>NUCLEOTIDE SEQUENCE [LARGE SCALE GENOMIC DNA]</scope>
    <source>
        <strain evidence="1 2">DSM 26474</strain>
    </source>
</reference>